<reference evidence="2" key="1">
    <citation type="submission" date="2016-10" db="EMBL/GenBank/DDBJ databases">
        <authorList>
            <person name="Varghese N."/>
            <person name="Submissions S."/>
        </authorList>
    </citation>
    <scope>NUCLEOTIDE SEQUENCE [LARGE SCALE GENOMIC DNA]</scope>
    <source>
        <strain evidence="2">Nm10</strain>
    </source>
</reference>
<evidence type="ECO:0000313" key="1">
    <source>
        <dbReference type="EMBL" id="SDT97095.1"/>
    </source>
</evidence>
<dbReference type="InterPro" id="IPR009679">
    <property type="entry name" value="Phage_186_CII-like"/>
</dbReference>
<dbReference type="RefSeq" id="WP_074701706.1">
    <property type="nucleotide sequence ID" value="NZ_CP013341.1"/>
</dbReference>
<dbReference type="EMBL" id="FNLN01000014">
    <property type="protein sequence ID" value="SDT97095.1"/>
    <property type="molecule type" value="Genomic_DNA"/>
</dbReference>
<organism evidence="1 2">
    <name type="scientific">Nitrosomonas ureae</name>
    <dbReference type="NCBI Taxonomy" id="44577"/>
    <lineage>
        <taxon>Bacteria</taxon>
        <taxon>Pseudomonadati</taxon>
        <taxon>Pseudomonadota</taxon>
        <taxon>Betaproteobacteria</taxon>
        <taxon>Nitrosomonadales</taxon>
        <taxon>Nitrosomonadaceae</taxon>
        <taxon>Nitrosomonas</taxon>
    </lineage>
</organism>
<sequence>MRQSSRLTKQIYRSLFLSLQADAKKFPGGITALAGVLGMNPTTLANHLNPDHEALPPSFSVLLEIIIHCQAKATIFSLAYLIGQATIDVDLSLEQTEPKCQVKTFLSLVASTSTLLKEGSDAAQDFHFDASERQKLRPLLLHLMQITTQLYNSFNE</sequence>
<gene>
    <name evidence="1" type="ORF">SAMN05216406_11460</name>
</gene>
<proteinExistence type="predicted"/>
<protein>
    <submittedName>
        <fullName evidence="1">Uncharacterized protein</fullName>
    </submittedName>
</protein>
<name>A0A1H2EPR9_9PROT</name>
<keyword evidence="2" id="KW-1185">Reference proteome</keyword>
<evidence type="ECO:0000313" key="2">
    <source>
        <dbReference type="Proteomes" id="UP000182882"/>
    </source>
</evidence>
<accession>A0A1H2EPR9</accession>
<dbReference type="Proteomes" id="UP000182882">
    <property type="component" value="Unassembled WGS sequence"/>
</dbReference>
<dbReference type="AlphaFoldDB" id="A0A1H2EPR9"/>
<dbReference type="GO" id="GO:0003677">
    <property type="term" value="F:DNA binding"/>
    <property type="evidence" value="ECO:0007669"/>
    <property type="project" value="InterPro"/>
</dbReference>
<dbReference type="Pfam" id="PF06892">
    <property type="entry name" value="Phage_CP76"/>
    <property type="match status" value="1"/>
</dbReference>